<reference evidence="2" key="2">
    <citation type="submission" date="2023-01" db="EMBL/GenBank/DDBJ databases">
        <authorList>
            <person name="Sun Q."/>
            <person name="Evtushenko L."/>
        </authorList>
    </citation>
    <scope>NUCLEOTIDE SEQUENCE</scope>
    <source>
        <strain evidence="2">VKM B-2935</strain>
    </source>
</reference>
<sequence>MRDPATTTQREQSRQQGFFASLVSLPLRMLGVLIGSLLLSIIIECVGMHLFWPEQGWRHAQGMLNYELNHLSNHFTRSAVVQEPGRTAHQLVEVTYEWIFVKSGLLDWMSQASARARAPSHSDARDLRYYISQVYVWSENYLIAAAFTTLTFIVRLLVLVLTLPLFLLAALVGLVDGLVRRDIRKFGAGRESGFVYHRAKASLMPLAILPWIIYLTLPISVHPLLVLLPSAALLGLAVNITAASFKKYL</sequence>
<keyword evidence="1" id="KW-0472">Membrane</keyword>
<name>A0A9W6KDA4_9PSED</name>
<dbReference type="RefSeq" id="WP_271198212.1">
    <property type="nucleotide sequence ID" value="NZ_BSFN01000030.1"/>
</dbReference>
<dbReference type="InterPro" id="IPR022266">
    <property type="entry name" value="DtrJ-like"/>
</dbReference>
<protein>
    <submittedName>
        <fullName evidence="2">Integrating conjugative element membrane protein</fullName>
    </submittedName>
</protein>
<organism evidence="2 3">
    <name type="scientific">Pseudomonas turukhanskensis</name>
    <dbReference type="NCBI Taxonomy" id="1806536"/>
    <lineage>
        <taxon>Bacteria</taxon>
        <taxon>Pseudomonadati</taxon>
        <taxon>Pseudomonadota</taxon>
        <taxon>Gammaproteobacteria</taxon>
        <taxon>Pseudomonadales</taxon>
        <taxon>Pseudomonadaceae</taxon>
        <taxon>Pseudomonas</taxon>
    </lineage>
</organism>
<reference evidence="2" key="1">
    <citation type="journal article" date="2014" name="Int. J. Syst. Evol. Microbiol.">
        <title>Complete genome sequence of Corynebacterium casei LMG S-19264T (=DSM 44701T), isolated from a smear-ripened cheese.</title>
        <authorList>
            <consortium name="US DOE Joint Genome Institute (JGI-PGF)"/>
            <person name="Walter F."/>
            <person name="Albersmeier A."/>
            <person name="Kalinowski J."/>
            <person name="Ruckert C."/>
        </authorList>
    </citation>
    <scope>NUCLEOTIDE SEQUENCE</scope>
    <source>
        <strain evidence="2">VKM B-2935</strain>
    </source>
</reference>
<keyword evidence="1" id="KW-1133">Transmembrane helix</keyword>
<keyword evidence="3" id="KW-1185">Reference proteome</keyword>
<dbReference type="Pfam" id="PF14348">
    <property type="entry name" value="DtrJ-like"/>
    <property type="match status" value="1"/>
</dbReference>
<feature type="transmembrane region" description="Helical" evidence="1">
    <location>
        <begin position="199"/>
        <end position="217"/>
    </location>
</feature>
<dbReference type="AlphaFoldDB" id="A0A9W6KDA4"/>
<dbReference type="Proteomes" id="UP001143328">
    <property type="component" value="Unassembled WGS sequence"/>
</dbReference>
<evidence type="ECO:0000256" key="1">
    <source>
        <dbReference type="SAM" id="Phobius"/>
    </source>
</evidence>
<proteinExistence type="predicted"/>
<keyword evidence="1" id="KW-0812">Transmembrane</keyword>
<feature type="transmembrane region" description="Helical" evidence="1">
    <location>
        <begin position="223"/>
        <end position="245"/>
    </location>
</feature>
<accession>A0A9W6KDA4</accession>
<comment type="caution">
    <text evidence="2">The sequence shown here is derived from an EMBL/GenBank/DDBJ whole genome shotgun (WGS) entry which is preliminary data.</text>
</comment>
<gene>
    <name evidence="2" type="ORF">GCM10017655_50030</name>
</gene>
<dbReference type="NCBIfam" id="TIGR03747">
    <property type="entry name" value="conj_TIGR03747"/>
    <property type="match status" value="1"/>
</dbReference>
<feature type="transmembrane region" description="Helical" evidence="1">
    <location>
        <begin position="159"/>
        <end position="179"/>
    </location>
</feature>
<evidence type="ECO:0000313" key="3">
    <source>
        <dbReference type="Proteomes" id="UP001143328"/>
    </source>
</evidence>
<feature type="transmembrane region" description="Helical" evidence="1">
    <location>
        <begin position="29"/>
        <end position="52"/>
    </location>
</feature>
<dbReference type="EMBL" id="BSFN01000030">
    <property type="protein sequence ID" value="GLK91939.1"/>
    <property type="molecule type" value="Genomic_DNA"/>
</dbReference>
<evidence type="ECO:0000313" key="2">
    <source>
        <dbReference type="EMBL" id="GLK91939.1"/>
    </source>
</evidence>